<dbReference type="GO" id="GO:0042026">
    <property type="term" value="P:protein refolding"/>
    <property type="evidence" value="ECO:0007669"/>
    <property type="project" value="TreeGrafter"/>
</dbReference>
<dbReference type="Proteomes" id="UP001159364">
    <property type="component" value="Linkage Group LG02"/>
</dbReference>
<keyword evidence="1" id="KW-0812">Transmembrane</keyword>
<dbReference type="SUPFAM" id="SSF46565">
    <property type="entry name" value="Chaperone J-domain"/>
    <property type="match status" value="1"/>
</dbReference>
<dbReference type="PANTHER" id="PTHR43096">
    <property type="entry name" value="DNAJ HOMOLOG 1, MITOCHONDRIAL-RELATED"/>
    <property type="match status" value="1"/>
</dbReference>
<dbReference type="SMART" id="SM00271">
    <property type="entry name" value="DnaJ"/>
    <property type="match status" value="1"/>
</dbReference>
<evidence type="ECO:0000256" key="1">
    <source>
        <dbReference type="SAM" id="Phobius"/>
    </source>
</evidence>
<dbReference type="GO" id="GO:0051082">
    <property type="term" value="F:unfolded protein binding"/>
    <property type="evidence" value="ECO:0007669"/>
    <property type="project" value="TreeGrafter"/>
</dbReference>
<proteinExistence type="predicted"/>
<dbReference type="InterPro" id="IPR036869">
    <property type="entry name" value="J_dom_sf"/>
</dbReference>
<protein>
    <recommendedName>
        <fullName evidence="2">J domain-containing protein</fullName>
    </recommendedName>
</protein>
<accession>A0AAV8TXF1</accession>
<dbReference type="InterPro" id="IPR001623">
    <property type="entry name" value="DnaJ_domain"/>
</dbReference>
<evidence type="ECO:0000313" key="4">
    <source>
        <dbReference type="Proteomes" id="UP001159364"/>
    </source>
</evidence>
<dbReference type="EMBL" id="JAIWQS010000002">
    <property type="protein sequence ID" value="KAJ8771655.1"/>
    <property type="molecule type" value="Genomic_DNA"/>
</dbReference>
<keyword evidence="4" id="KW-1185">Reference proteome</keyword>
<keyword evidence="1" id="KW-1133">Transmembrane helix</keyword>
<evidence type="ECO:0000313" key="3">
    <source>
        <dbReference type="EMBL" id="KAJ8771655.1"/>
    </source>
</evidence>
<dbReference type="PROSITE" id="PS00636">
    <property type="entry name" value="DNAJ_1"/>
    <property type="match status" value="1"/>
</dbReference>
<keyword evidence="1" id="KW-0472">Membrane</keyword>
<dbReference type="PANTHER" id="PTHR43096:SF58">
    <property type="entry name" value="CHAPERONE DNAJ-DOMAIN SUPERFAMILY PROTEIN"/>
    <property type="match status" value="1"/>
</dbReference>
<feature type="transmembrane region" description="Helical" evidence="1">
    <location>
        <begin position="201"/>
        <end position="226"/>
    </location>
</feature>
<name>A0AAV8TXF1_9ROSI</name>
<dbReference type="PRINTS" id="PR00625">
    <property type="entry name" value="JDOMAIN"/>
</dbReference>
<dbReference type="PROSITE" id="PS50076">
    <property type="entry name" value="DNAJ_2"/>
    <property type="match status" value="1"/>
</dbReference>
<feature type="domain" description="J" evidence="2">
    <location>
        <begin position="65"/>
        <end position="129"/>
    </location>
</feature>
<dbReference type="Pfam" id="PF00226">
    <property type="entry name" value="DnaJ"/>
    <property type="match status" value="1"/>
</dbReference>
<reference evidence="3 4" key="1">
    <citation type="submission" date="2021-09" db="EMBL/GenBank/DDBJ databases">
        <title>Genomic insights and catalytic innovation underlie evolution of tropane alkaloids biosynthesis.</title>
        <authorList>
            <person name="Wang Y.-J."/>
            <person name="Tian T."/>
            <person name="Huang J.-P."/>
            <person name="Huang S.-X."/>
        </authorList>
    </citation>
    <scope>NUCLEOTIDE SEQUENCE [LARGE SCALE GENOMIC DNA]</scope>
    <source>
        <strain evidence="3">KIB-2018</strain>
        <tissue evidence="3">Leaf</tissue>
    </source>
</reference>
<comment type="caution">
    <text evidence="3">The sequence shown here is derived from an EMBL/GenBank/DDBJ whole genome shotgun (WGS) entry which is preliminary data.</text>
</comment>
<sequence length="310" mass="35323">MYIMQVTRLLVGPIPTVPWTIDASSALSSSSIIYHTSLIGWANHNRKKWVPASSSYSSLSAGQQDHYAVLGLARNASSADIKKAYRLLAREYHPDVSKHSQAVELFKRIRHAYEILSNTVTRSQYDRALRYKEGTRRLNRRNHYYSSRYENRARIYRWAKLRQHMQHERYWEQYEGVDEDSSSHSEMEETRGPFSEMLRSAFITLFLLQTLGCRLSLTFSSLLALFDLKLDAGYKVGHLVAWVLGGRVGILLTLCLQFVSWLCGKTSSSIVTVVVVAMWIGSTLARNAPLPQGALLALLYMSIKLQVDIN</sequence>
<feature type="transmembrane region" description="Helical" evidence="1">
    <location>
        <begin position="270"/>
        <end position="288"/>
    </location>
</feature>
<dbReference type="CDD" id="cd06257">
    <property type="entry name" value="DnaJ"/>
    <property type="match status" value="1"/>
</dbReference>
<feature type="transmembrane region" description="Helical" evidence="1">
    <location>
        <begin position="238"/>
        <end position="263"/>
    </location>
</feature>
<dbReference type="GO" id="GO:0005737">
    <property type="term" value="C:cytoplasm"/>
    <property type="evidence" value="ECO:0007669"/>
    <property type="project" value="TreeGrafter"/>
</dbReference>
<dbReference type="InterPro" id="IPR018253">
    <property type="entry name" value="DnaJ_domain_CS"/>
</dbReference>
<evidence type="ECO:0000259" key="2">
    <source>
        <dbReference type="PROSITE" id="PS50076"/>
    </source>
</evidence>
<dbReference type="AlphaFoldDB" id="A0AAV8TXF1"/>
<organism evidence="3 4">
    <name type="scientific">Erythroxylum novogranatense</name>
    <dbReference type="NCBI Taxonomy" id="1862640"/>
    <lineage>
        <taxon>Eukaryota</taxon>
        <taxon>Viridiplantae</taxon>
        <taxon>Streptophyta</taxon>
        <taxon>Embryophyta</taxon>
        <taxon>Tracheophyta</taxon>
        <taxon>Spermatophyta</taxon>
        <taxon>Magnoliopsida</taxon>
        <taxon>eudicotyledons</taxon>
        <taxon>Gunneridae</taxon>
        <taxon>Pentapetalae</taxon>
        <taxon>rosids</taxon>
        <taxon>fabids</taxon>
        <taxon>Malpighiales</taxon>
        <taxon>Erythroxylaceae</taxon>
        <taxon>Erythroxylum</taxon>
    </lineage>
</organism>
<dbReference type="Gene3D" id="1.10.287.110">
    <property type="entry name" value="DnaJ domain"/>
    <property type="match status" value="1"/>
</dbReference>
<gene>
    <name evidence="3" type="ORF">K2173_026832</name>
</gene>